<protein>
    <submittedName>
        <fullName evidence="1">15975_t:CDS:1</fullName>
    </submittedName>
</protein>
<evidence type="ECO:0000313" key="2">
    <source>
        <dbReference type="Proteomes" id="UP000789375"/>
    </source>
</evidence>
<reference evidence="1" key="1">
    <citation type="submission" date="2021-06" db="EMBL/GenBank/DDBJ databases">
        <authorList>
            <person name="Kallberg Y."/>
            <person name="Tangrot J."/>
            <person name="Rosling A."/>
        </authorList>
    </citation>
    <scope>NUCLEOTIDE SEQUENCE</scope>
    <source>
        <strain evidence="1">87-6 pot B 2015</strain>
    </source>
</reference>
<sequence length="367" mass="42766">NVIQSINKFAGEISQMKTLIRYIQIGSIEKSINELCSELNECINSSKFIKKNIQVEKVIKQFKADQADLNKFLEEMKIEDKEIGDKKIREEVSTMVVKVNAMHNTMERLRSGRINSVHDQTKIDKIFGAHKLNFTDYKEIHVGQRQSVTKWVAVKDQSQQKYREPFSENSGIPEEFKKLANNAVNFDSNFRPNLAEMVIVLGNCFKGYPLKSYCSCPLPNQNFELQNPKRSFSIDHFDKLPDFVSFNFITLSEAVIQHKFENNDRDKVAAYRCFDAYSEFDQIKVKYFKAYYISKRFDELHLSPNNRDKIAAQLFKEVADDDVANEVPEAKLRYGDYEQKAIHYMKLAVYNGYELAIKFCRDHDIAF</sequence>
<dbReference type="EMBL" id="CAJVPP010000982">
    <property type="protein sequence ID" value="CAG8526136.1"/>
    <property type="molecule type" value="Genomic_DNA"/>
</dbReference>
<proteinExistence type="predicted"/>
<dbReference type="AlphaFoldDB" id="A0A9N9AEE9"/>
<organism evidence="1 2">
    <name type="scientific">Funneliformis mosseae</name>
    <name type="common">Endomycorrhizal fungus</name>
    <name type="synonym">Glomus mosseae</name>
    <dbReference type="NCBI Taxonomy" id="27381"/>
    <lineage>
        <taxon>Eukaryota</taxon>
        <taxon>Fungi</taxon>
        <taxon>Fungi incertae sedis</taxon>
        <taxon>Mucoromycota</taxon>
        <taxon>Glomeromycotina</taxon>
        <taxon>Glomeromycetes</taxon>
        <taxon>Glomerales</taxon>
        <taxon>Glomeraceae</taxon>
        <taxon>Funneliformis</taxon>
    </lineage>
</organism>
<dbReference type="Proteomes" id="UP000789375">
    <property type="component" value="Unassembled WGS sequence"/>
</dbReference>
<name>A0A9N9AEE9_FUNMO</name>
<accession>A0A9N9AEE9</accession>
<keyword evidence="2" id="KW-1185">Reference proteome</keyword>
<comment type="caution">
    <text evidence="1">The sequence shown here is derived from an EMBL/GenBank/DDBJ whole genome shotgun (WGS) entry which is preliminary data.</text>
</comment>
<feature type="non-terminal residue" evidence="1">
    <location>
        <position position="367"/>
    </location>
</feature>
<gene>
    <name evidence="1" type="ORF">FMOSSE_LOCUS5276</name>
</gene>
<evidence type="ECO:0000313" key="1">
    <source>
        <dbReference type="EMBL" id="CAG8526136.1"/>
    </source>
</evidence>